<organism evidence="5 6">
    <name type="scientific">Rhizobium tropici</name>
    <dbReference type="NCBI Taxonomy" id="398"/>
    <lineage>
        <taxon>Bacteria</taxon>
        <taxon>Pseudomonadati</taxon>
        <taxon>Pseudomonadota</taxon>
        <taxon>Alphaproteobacteria</taxon>
        <taxon>Hyphomicrobiales</taxon>
        <taxon>Rhizobiaceae</taxon>
        <taxon>Rhizobium/Agrobacterium group</taxon>
        <taxon>Rhizobium</taxon>
    </lineage>
</organism>
<feature type="domain" description="HTH tetR-type" evidence="3">
    <location>
        <begin position="19"/>
        <end position="79"/>
    </location>
</feature>
<dbReference type="InterPro" id="IPR009057">
    <property type="entry name" value="Homeodomain-like_sf"/>
</dbReference>
<evidence type="ECO:0000313" key="4">
    <source>
        <dbReference type="EMBL" id="MBB6490744.1"/>
    </source>
</evidence>
<proteinExistence type="predicted"/>
<dbReference type="InterPro" id="IPR036271">
    <property type="entry name" value="Tet_transcr_reg_TetR-rel_C_sf"/>
</dbReference>
<gene>
    <name evidence="4" type="ORF">GGD45_001141</name>
    <name evidence="5" type="ORF">GXW80_14615</name>
</gene>
<dbReference type="GO" id="GO:0000976">
    <property type="term" value="F:transcription cis-regulatory region binding"/>
    <property type="evidence" value="ECO:0007669"/>
    <property type="project" value="TreeGrafter"/>
</dbReference>
<evidence type="ECO:0000259" key="3">
    <source>
        <dbReference type="PROSITE" id="PS50977"/>
    </source>
</evidence>
<evidence type="ECO:0000256" key="1">
    <source>
        <dbReference type="ARBA" id="ARBA00023125"/>
    </source>
</evidence>
<dbReference type="PROSITE" id="PS50977">
    <property type="entry name" value="HTH_TETR_2"/>
    <property type="match status" value="1"/>
</dbReference>
<keyword evidence="1 2" id="KW-0238">DNA-binding</keyword>
<reference evidence="4 7" key="2">
    <citation type="submission" date="2020-08" db="EMBL/GenBank/DDBJ databases">
        <title>Genomic Encyclopedia of Type Strains, Phase IV (KMG-V): Genome sequencing to study the core and pangenomes of soil and plant-associated prokaryotes.</title>
        <authorList>
            <person name="Whitman W."/>
        </authorList>
    </citation>
    <scope>NUCLEOTIDE SEQUENCE [LARGE SCALE GENOMIC DNA]</scope>
    <source>
        <strain evidence="4 7">SEMIA 4059</strain>
    </source>
</reference>
<accession>A0A6P1CBL1</accession>
<dbReference type="EMBL" id="JAADZA010000014">
    <property type="protein sequence ID" value="NEV12224.1"/>
    <property type="molecule type" value="Genomic_DNA"/>
</dbReference>
<dbReference type="RefSeq" id="WP_161624414.1">
    <property type="nucleotide sequence ID" value="NZ_JAADZA010000014.1"/>
</dbReference>
<evidence type="ECO:0000313" key="5">
    <source>
        <dbReference type="EMBL" id="NEV12224.1"/>
    </source>
</evidence>
<dbReference type="InterPro" id="IPR001647">
    <property type="entry name" value="HTH_TetR"/>
</dbReference>
<dbReference type="Gene3D" id="1.10.357.10">
    <property type="entry name" value="Tetracycline Repressor, domain 2"/>
    <property type="match status" value="1"/>
</dbReference>
<dbReference type="EMBL" id="JACHBF010000003">
    <property type="protein sequence ID" value="MBB6490744.1"/>
    <property type="molecule type" value="Genomic_DNA"/>
</dbReference>
<feature type="DNA-binding region" description="H-T-H motif" evidence="2">
    <location>
        <begin position="42"/>
        <end position="61"/>
    </location>
</feature>
<dbReference type="Proteomes" id="UP000471190">
    <property type="component" value="Unassembled WGS sequence"/>
</dbReference>
<dbReference type="Proteomes" id="UP000526625">
    <property type="component" value="Unassembled WGS sequence"/>
</dbReference>
<dbReference type="PRINTS" id="PR00455">
    <property type="entry name" value="HTHTETR"/>
</dbReference>
<dbReference type="InterPro" id="IPR050109">
    <property type="entry name" value="HTH-type_TetR-like_transc_reg"/>
</dbReference>
<dbReference type="SUPFAM" id="SSF48498">
    <property type="entry name" value="Tetracyclin repressor-like, C-terminal domain"/>
    <property type="match status" value="1"/>
</dbReference>
<dbReference type="SUPFAM" id="SSF46689">
    <property type="entry name" value="Homeodomain-like"/>
    <property type="match status" value="1"/>
</dbReference>
<name>A0A6P1CBL1_RHITR</name>
<sequence>MDAALDKSRKIGTRERNKNDKLRRIKSSALELFVSKGFDDTTTREIASAAGVGLGTVFVYAETKRDLLFLIVNDDLEDCVNRSIQACSTERSLFQNIMAILGIHYEYFSRLPVLSRQALREMYFYQSGKQAERFMRTRERLSGLLERLIEEASVARVIHSDESTQAIAQTIFAIYQVDLRRWLSTDDLNLDSAMEHLGHQLKVLMKGLSPRPEALA</sequence>
<keyword evidence="7" id="KW-1185">Reference proteome</keyword>
<dbReference type="GO" id="GO:0003700">
    <property type="term" value="F:DNA-binding transcription factor activity"/>
    <property type="evidence" value="ECO:0007669"/>
    <property type="project" value="TreeGrafter"/>
</dbReference>
<reference evidence="5 6" key="1">
    <citation type="submission" date="2020-02" db="EMBL/GenBank/DDBJ databases">
        <title>Draft genome sequence of Rhizobium tropici.</title>
        <authorList>
            <person name="Khayi S."/>
            <person name="Jemo M."/>
        </authorList>
    </citation>
    <scope>NUCLEOTIDE SEQUENCE [LARGE SCALE GENOMIC DNA]</scope>
    <source>
        <strain evidence="5 6">A12</strain>
    </source>
</reference>
<evidence type="ECO:0000256" key="2">
    <source>
        <dbReference type="PROSITE-ProRule" id="PRU00335"/>
    </source>
</evidence>
<comment type="caution">
    <text evidence="5">The sequence shown here is derived from an EMBL/GenBank/DDBJ whole genome shotgun (WGS) entry which is preliminary data.</text>
</comment>
<protein>
    <submittedName>
        <fullName evidence="4 5">AcrR family transcriptional regulator</fullName>
    </submittedName>
</protein>
<dbReference type="Pfam" id="PF00440">
    <property type="entry name" value="TetR_N"/>
    <property type="match status" value="1"/>
</dbReference>
<dbReference type="AlphaFoldDB" id="A0A6P1CBL1"/>
<evidence type="ECO:0000313" key="7">
    <source>
        <dbReference type="Proteomes" id="UP000526625"/>
    </source>
</evidence>
<evidence type="ECO:0000313" key="6">
    <source>
        <dbReference type="Proteomes" id="UP000471190"/>
    </source>
</evidence>
<dbReference type="PANTHER" id="PTHR30055:SF226">
    <property type="entry name" value="HTH-TYPE TRANSCRIPTIONAL REGULATOR PKSA"/>
    <property type="match status" value="1"/>
</dbReference>
<dbReference type="PANTHER" id="PTHR30055">
    <property type="entry name" value="HTH-TYPE TRANSCRIPTIONAL REGULATOR RUTR"/>
    <property type="match status" value="1"/>
</dbReference>